<reference evidence="2 3" key="1">
    <citation type="submission" date="2020-04" db="EMBL/GenBank/DDBJ databases">
        <title>Novel species.</title>
        <authorList>
            <person name="Teo W.F.A."/>
            <person name="Lipun K."/>
            <person name="Srisuk N."/>
            <person name="Duangmal K."/>
        </authorList>
    </citation>
    <scope>NUCLEOTIDE SEQUENCE [LARGE SCALE GENOMIC DNA]</scope>
    <source>
        <strain evidence="2 3">K13G38</strain>
    </source>
</reference>
<feature type="compositionally biased region" description="Basic and acidic residues" evidence="1">
    <location>
        <begin position="138"/>
        <end position="153"/>
    </location>
</feature>
<comment type="caution">
    <text evidence="2">The sequence shown here is derived from an EMBL/GenBank/DDBJ whole genome shotgun (WGS) entry which is preliminary data.</text>
</comment>
<keyword evidence="3" id="KW-1185">Reference proteome</keyword>
<evidence type="ECO:0000313" key="2">
    <source>
        <dbReference type="EMBL" id="NKQ56971.1"/>
    </source>
</evidence>
<dbReference type="EMBL" id="JAAXLS010000029">
    <property type="protein sequence ID" value="NKQ56971.1"/>
    <property type="molecule type" value="Genomic_DNA"/>
</dbReference>
<evidence type="ECO:0000313" key="3">
    <source>
        <dbReference type="Proteomes" id="UP000715441"/>
    </source>
</evidence>
<protein>
    <submittedName>
        <fullName evidence="2">Tetratricopeptide repeat protein</fullName>
    </submittedName>
</protein>
<dbReference type="PANTHER" id="PTHR46082">
    <property type="entry name" value="ATP/GTP-BINDING PROTEIN-RELATED"/>
    <property type="match status" value="1"/>
</dbReference>
<accession>A0ABX1JEP3</accession>
<sequence length="161" mass="17711">MIECTDRVPGISPRQTVLLRIALAEALVKAGKLDDAERELSSAALTCEAAEMDTRTSLTFRSTLAAAATERGQHEDAMRHWAELLPEFAARHGEQHPWTLDIRYEMAQLRHRLGDSAAAVADHRAVLDARRRILGETHPHTIESRAALDDAARGDAATTEP</sequence>
<proteinExistence type="predicted"/>
<dbReference type="Pfam" id="PF13424">
    <property type="entry name" value="TPR_12"/>
    <property type="match status" value="1"/>
</dbReference>
<evidence type="ECO:0000256" key="1">
    <source>
        <dbReference type="SAM" id="MobiDB-lite"/>
    </source>
</evidence>
<dbReference type="InterPro" id="IPR053137">
    <property type="entry name" value="NLR-like"/>
</dbReference>
<dbReference type="Gene3D" id="1.25.40.10">
    <property type="entry name" value="Tetratricopeptide repeat domain"/>
    <property type="match status" value="1"/>
</dbReference>
<dbReference type="PANTHER" id="PTHR46082:SF6">
    <property type="entry name" value="AAA+ ATPASE DOMAIN-CONTAINING PROTEIN-RELATED"/>
    <property type="match status" value="1"/>
</dbReference>
<feature type="region of interest" description="Disordered" evidence="1">
    <location>
        <begin position="138"/>
        <end position="161"/>
    </location>
</feature>
<dbReference type="Proteomes" id="UP000715441">
    <property type="component" value="Unassembled WGS sequence"/>
</dbReference>
<name>A0ABX1JEP3_9PSEU</name>
<organism evidence="2 3">
    <name type="scientific">Amycolatopsis acididurans</name>
    <dbReference type="NCBI Taxonomy" id="2724524"/>
    <lineage>
        <taxon>Bacteria</taxon>
        <taxon>Bacillati</taxon>
        <taxon>Actinomycetota</taxon>
        <taxon>Actinomycetes</taxon>
        <taxon>Pseudonocardiales</taxon>
        <taxon>Pseudonocardiaceae</taxon>
        <taxon>Amycolatopsis</taxon>
    </lineage>
</organism>
<dbReference type="InterPro" id="IPR011990">
    <property type="entry name" value="TPR-like_helical_dom_sf"/>
</dbReference>
<gene>
    <name evidence="2" type="ORF">HFP15_29295</name>
</gene>
<dbReference type="RefSeq" id="WP_168519997.1">
    <property type="nucleotide sequence ID" value="NZ_JAAXLS010000029.1"/>
</dbReference>
<dbReference type="SUPFAM" id="SSF48452">
    <property type="entry name" value="TPR-like"/>
    <property type="match status" value="1"/>
</dbReference>